<organism evidence="6 7">
    <name type="scientific">Aspergillus puulaauensis</name>
    <dbReference type="NCBI Taxonomy" id="1220207"/>
    <lineage>
        <taxon>Eukaryota</taxon>
        <taxon>Fungi</taxon>
        <taxon>Dikarya</taxon>
        <taxon>Ascomycota</taxon>
        <taxon>Pezizomycotina</taxon>
        <taxon>Eurotiomycetes</taxon>
        <taxon>Eurotiomycetidae</taxon>
        <taxon>Eurotiales</taxon>
        <taxon>Aspergillaceae</taxon>
        <taxon>Aspergillus</taxon>
    </lineage>
</organism>
<dbReference type="CDD" id="cd00067">
    <property type="entry name" value="GAL4"/>
    <property type="match status" value="1"/>
</dbReference>
<proteinExistence type="predicted"/>
<protein>
    <recommendedName>
        <fullName evidence="5">Zn(2)-C6 fungal-type domain-containing protein</fullName>
    </recommendedName>
</protein>
<dbReference type="InterPro" id="IPR053157">
    <property type="entry name" value="Sterol_Uptake_Regulator"/>
</dbReference>
<dbReference type="AlphaFoldDB" id="A0A7R7XCP3"/>
<dbReference type="PANTHER" id="PTHR47784:SF13">
    <property type="entry name" value="ZN(II)2CYS6 TRANSCRIPTION FACTOR (EUROFUNG)"/>
    <property type="match status" value="1"/>
</dbReference>
<dbReference type="GO" id="GO:0001228">
    <property type="term" value="F:DNA-binding transcription activator activity, RNA polymerase II-specific"/>
    <property type="evidence" value="ECO:0007669"/>
    <property type="project" value="TreeGrafter"/>
</dbReference>
<dbReference type="Pfam" id="PF00172">
    <property type="entry name" value="Zn_clus"/>
    <property type="match status" value="1"/>
</dbReference>
<dbReference type="GO" id="GO:0008270">
    <property type="term" value="F:zinc ion binding"/>
    <property type="evidence" value="ECO:0007669"/>
    <property type="project" value="InterPro"/>
</dbReference>
<dbReference type="Gene3D" id="4.10.240.10">
    <property type="entry name" value="Zn(2)-C6 fungal-type DNA-binding domain"/>
    <property type="match status" value="1"/>
</dbReference>
<dbReference type="GO" id="GO:0003677">
    <property type="term" value="F:DNA binding"/>
    <property type="evidence" value="ECO:0007669"/>
    <property type="project" value="UniProtKB-KW"/>
</dbReference>
<keyword evidence="2" id="KW-0238">DNA-binding</keyword>
<feature type="domain" description="Zn(2)-C6 fungal-type" evidence="5">
    <location>
        <begin position="16"/>
        <end position="46"/>
    </location>
</feature>
<evidence type="ECO:0000256" key="4">
    <source>
        <dbReference type="ARBA" id="ARBA00023242"/>
    </source>
</evidence>
<keyword evidence="4" id="KW-0539">Nucleus</keyword>
<dbReference type="GeneID" id="64968909"/>
<dbReference type="PRINTS" id="PR00755">
    <property type="entry name" value="AFLATOXINBRP"/>
</dbReference>
<reference evidence="6" key="1">
    <citation type="submission" date="2021-01" db="EMBL/GenBank/DDBJ databases">
        <authorList>
            <consortium name="Aspergillus puulaauensis MK2 genome sequencing consortium"/>
            <person name="Kazuki M."/>
            <person name="Futagami T."/>
        </authorList>
    </citation>
    <scope>NUCLEOTIDE SEQUENCE</scope>
    <source>
        <strain evidence="6">MK2</strain>
    </source>
</reference>
<accession>A0A7R7XCP3</accession>
<dbReference type="Pfam" id="PF11951">
    <property type="entry name" value="Fungal_trans_2"/>
    <property type="match status" value="1"/>
</dbReference>
<dbReference type="PROSITE" id="PS50048">
    <property type="entry name" value="ZN2_CY6_FUNGAL_2"/>
    <property type="match status" value="1"/>
</dbReference>
<dbReference type="InterPro" id="IPR036864">
    <property type="entry name" value="Zn2-C6_fun-type_DNA-bd_sf"/>
</dbReference>
<evidence type="ECO:0000259" key="5">
    <source>
        <dbReference type="PROSITE" id="PS50048"/>
    </source>
</evidence>
<dbReference type="EMBL" id="AP024443">
    <property type="protein sequence ID" value="BCS18904.1"/>
    <property type="molecule type" value="Genomic_DNA"/>
</dbReference>
<dbReference type="Proteomes" id="UP000654913">
    <property type="component" value="Chromosome 1"/>
</dbReference>
<dbReference type="PANTHER" id="PTHR47784">
    <property type="entry name" value="STEROL UPTAKE CONTROL PROTEIN 2"/>
    <property type="match status" value="1"/>
</dbReference>
<reference evidence="6" key="2">
    <citation type="submission" date="2021-02" db="EMBL/GenBank/DDBJ databases">
        <title>Aspergillus puulaauensis MK2 genome sequence.</title>
        <authorList>
            <person name="Futagami T."/>
            <person name="Mori K."/>
            <person name="Kadooka C."/>
            <person name="Tanaka T."/>
        </authorList>
    </citation>
    <scope>NUCLEOTIDE SEQUENCE</scope>
    <source>
        <strain evidence="6">MK2</strain>
    </source>
</reference>
<keyword evidence="3" id="KW-0804">Transcription</keyword>
<evidence type="ECO:0000313" key="7">
    <source>
        <dbReference type="Proteomes" id="UP000654913"/>
    </source>
</evidence>
<dbReference type="InterPro" id="IPR021858">
    <property type="entry name" value="Fun_TF"/>
</dbReference>
<evidence type="ECO:0000313" key="6">
    <source>
        <dbReference type="EMBL" id="BCS18904.1"/>
    </source>
</evidence>
<name>A0A7R7XCP3_9EURO</name>
<evidence type="ECO:0000256" key="1">
    <source>
        <dbReference type="ARBA" id="ARBA00023015"/>
    </source>
</evidence>
<sequence length="402" mass="45495">MPSRRSYKGPGSSRHGCLECRARRIKCGKEQPQCSSCLSRNLACEYIPPTSSLPWRPKTKSCSSTPSLPPSAIASPSAVDSAFLAQYEDFMETSLTVPPAKELNIEDLELMVQWCTKTYRSVSRNGTVESIWQAVVPREAMRHPFLMHGILALSALHLAVASDDDLRDQYIEVSKAHQRQAVVGLGKISGKLKPHHYNAAFTLSNIMMIFSFALPEITGQTVSQSPVDEIHQVFLSTRKSGDVLSNVTDCVRNGELKMLLEYDTAQPKMPDTSRLAIMSLAQLNANLARKDPHHEKDVYDNTIKHLGHSLDKVSRGGETMIVAFQWIFQVPAKYIELFRKREPFALVILAHYAVIMHFLRRHWWMGEWSLKLIQEIGQHLDHNWRNSITWVLDATSYYIPPV</sequence>
<keyword evidence="7" id="KW-1185">Reference proteome</keyword>
<dbReference type="InterPro" id="IPR001138">
    <property type="entry name" value="Zn2Cys6_DnaBD"/>
</dbReference>
<dbReference type="SMART" id="SM00066">
    <property type="entry name" value="GAL4"/>
    <property type="match status" value="1"/>
</dbReference>
<dbReference type="SUPFAM" id="SSF57701">
    <property type="entry name" value="Zn2/Cys6 DNA-binding domain"/>
    <property type="match status" value="1"/>
</dbReference>
<evidence type="ECO:0000256" key="2">
    <source>
        <dbReference type="ARBA" id="ARBA00023125"/>
    </source>
</evidence>
<dbReference type="OrthoDB" id="4937900at2759"/>
<dbReference type="PROSITE" id="PS00463">
    <property type="entry name" value="ZN2_CY6_FUNGAL_1"/>
    <property type="match status" value="1"/>
</dbReference>
<keyword evidence="1" id="KW-0805">Transcription regulation</keyword>
<dbReference type="RefSeq" id="XP_041551098.1">
    <property type="nucleotide sequence ID" value="XM_041697855.1"/>
</dbReference>
<dbReference type="KEGG" id="apuu:APUU_11732A"/>
<evidence type="ECO:0000256" key="3">
    <source>
        <dbReference type="ARBA" id="ARBA00023163"/>
    </source>
</evidence>
<gene>
    <name evidence="6" type="ORF">APUU_11732A</name>
</gene>